<dbReference type="InterPro" id="IPR001300">
    <property type="entry name" value="Peptidase_C2_calpain_cat"/>
</dbReference>
<protein>
    <submittedName>
        <fullName evidence="7">Calpain-like protease palB/RIM13</fullName>
    </submittedName>
</protein>
<dbReference type="SMART" id="SM00230">
    <property type="entry name" value="CysPc"/>
    <property type="match status" value="1"/>
</dbReference>
<accession>A0AAF1BJZ0</accession>
<keyword evidence="4" id="KW-0788">Thiol protease</keyword>
<dbReference type="AlphaFoldDB" id="A0AAF1BJZ0"/>
<dbReference type="SMART" id="SM00720">
    <property type="entry name" value="calpain_III"/>
    <property type="match status" value="1"/>
</dbReference>
<name>A0AAF1BJZ0_9TREE</name>
<evidence type="ECO:0000256" key="3">
    <source>
        <dbReference type="ARBA" id="ARBA00022801"/>
    </source>
</evidence>
<keyword evidence="2 7" id="KW-0645">Protease</keyword>
<dbReference type="InterPro" id="IPR022683">
    <property type="entry name" value="Calpain_III"/>
</dbReference>
<evidence type="ECO:0000256" key="5">
    <source>
        <dbReference type="PROSITE-ProRule" id="PRU00239"/>
    </source>
</evidence>
<dbReference type="Pfam" id="PF00648">
    <property type="entry name" value="Peptidase_C2"/>
    <property type="match status" value="1"/>
</dbReference>
<dbReference type="PANTHER" id="PTHR46143">
    <property type="entry name" value="CALPAIN-7"/>
    <property type="match status" value="1"/>
</dbReference>
<proteinExistence type="inferred from homology"/>
<evidence type="ECO:0000256" key="1">
    <source>
        <dbReference type="ARBA" id="ARBA00010193"/>
    </source>
</evidence>
<dbReference type="RefSeq" id="XP_062624991.1">
    <property type="nucleotide sequence ID" value="XM_062769007.1"/>
</dbReference>
<evidence type="ECO:0000256" key="4">
    <source>
        <dbReference type="ARBA" id="ARBA00022807"/>
    </source>
</evidence>
<dbReference type="GO" id="GO:0004198">
    <property type="term" value="F:calcium-dependent cysteine-type endopeptidase activity"/>
    <property type="evidence" value="ECO:0007669"/>
    <property type="project" value="InterPro"/>
</dbReference>
<organism evidence="7 8">
    <name type="scientific">Vanrija pseudolonga</name>
    <dbReference type="NCBI Taxonomy" id="143232"/>
    <lineage>
        <taxon>Eukaryota</taxon>
        <taxon>Fungi</taxon>
        <taxon>Dikarya</taxon>
        <taxon>Basidiomycota</taxon>
        <taxon>Agaricomycotina</taxon>
        <taxon>Tremellomycetes</taxon>
        <taxon>Trichosporonales</taxon>
        <taxon>Trichosporonaceae</taxon>
        <taxon>Vanrija</taxon>
    </lineage>
</organism>
<dbReference type="GO" id="GO:0006508">
    <property type="term" value="P:proteolysis"/>
    <property type="evidence" value="ECO:0007669"/>
    <property type="project" value="UniProtKB-KW"/>
</dbReference>
<dbReference type="SUPFAM" id="SSF54001">
    <property type="entry name" value="Cysteine proteinases"/>
    <property type="match status" value="1"/>
</dbReference>
<reference evidence="7" key="1">
    <citation type="submission" date="2023-10" db="EMBL/GenBank/DDBJ databases">
        <authorList>
            <person name="Noh H."/>
        </authorList>
    </citation>
    <scope>NUCLEOTIDE SEQUENCE</scope>
    <source>
        <strain evidence="7">DUCC4014</strain>
    </source>
</reference>
<keyword evidence="8" id="KW-1185">Reference proteome</keyword>
<evidence type="ECO:0000259" key="6">
    <source>
        <dbReference type="PROSITE" id="PS50203"/>
    </source>
</evidence>
<dbReference type="InterPro" id="IPR051297">
    <property type="entry name" value="PalB/RIM13"/>
</dbReference>
<sequence>MAFNTYNEGLKIATNLANRAIAVEASLSQLSTTASPVPTLLKAFQLYIQAAESYSHLLSSSLVAKEDRTQVSRKWRLVLERAEKVKRRVEELGGRVGATEIDDEAEEAAVIRRGSKINGANAEIWRGPPPDREFTLSAREGVFRDSLQPELAVEQLALDPEWAELPSSAWADVESSTNWAVRQGPGADCSITAGLGSCLAHNTKWGIKLCEGVLYPQAVSGRPVQSENAKHVVRLLLNGTWRSVVVDALLPRSKKDRKPLYITAQPAISSSCATPSSPGPAWIPLAVKGYFKTLGGYSIPGSDPAPDVYAFTGWIPERLNLNTGFQREKEWTRLLAAWKKGSVIVTLGSGKDSSTGLVPLHAYGVIDVRDDGGERTVEIFDPGSANIDPQSHRDLAARLSELQVSGGASKHVSRFSFSMAWDEVCGKFETLNVNWNPSLVPATTTRHWSWPKSDVSEHEVSDTIALNASPRYRLTATASDPDAEVWLLLSQHHISKDVPLDDVALHVFRDFNPFDDRGRRLSHSHHEKNPYVNALHTLVRFPLRQGENTLNAVASRDRGLVQRGFTLRAFASAGTSLALKRVTLTLPFSETVTSELTKRTAGGHPGYPSHHINPQYRLSVGQRAPGAPPRPSTVRIALQGSKELAWNIKLLWGHGQRVFEMTSDVILGSSGPFSYGVAYCEVDNVKVGDYTLLVSSYERDQLGSFTFTVESSSPIQVTLIPQEGAGMYSRTVSGNWDASTAGGRPSGNTYDKNPRICATLSKPATLLARLYLRNPAPVPVNLTVFRRTTGGGLGEQVATSGPYVEQISGVSTGRVKLDAGVYILVPSTYERGEQEDWLVDMWADSSFSAEME</sequence>
<dbReference type="InterPro" id="IPR038765">
    <property type="entry name" value="Papain-like_cys_pep_sf"/>
</dbReference>
<dbReference type="PROSITE" id="PS50203">
    <property type="entry name" value="CALPAIN_CAT"/>
    <property type="match status" value="1"/>
</dbReference>
<comment type="caution">
    <text evidence="5">Lacks conserved residue(s) required for the propagation of feature annotation.</text>
</comment>
<keyword evidence="3" id="KW-0378">Hydrolase</keyword>
<gene>
    <name evidence="7" type="primary">RIM13</name>
    <name evidence="7" type="ORF">LOC62_02G002497</name>
</gene>
<comment type="similarity">
    <text evidence="1">Belongs to the peptidase C2 family. PalB/RIM13 subfamily.</text>
</comment>
<dbReference type="EMBL" id="CP086715">
    <property type="protein sequence ID" value="WOO78959.1"/>
    <property type="molecule type" value="Genomic_DNA"/>
</dbReference>
<dbReference type="PANTHER" id="PTHR46143:SF1">
    <property type="entry name" value="CALPAIN-7"/>
    <property type="match status" value="1"/>
</dbReference>
<dbReference type="Gene3D" id="3.90.70.10">
    <property type="entry name" value="Cysteine proteinases"/>
    <property type="match status" value="1"/>
</dbReference>
<evidence type="ECO:0000313" key="7">
    <source>
        <dbReference type="EMBL" id="WOO78959.1"/>
    </source>
</evidence>
<dbReference type="GeneID" id="87805744"/>
<evidence type="ECO:0000313" key="8">
    <source>
        <dbReference type="Proteomes" id="UP000827549"/>
    </source>
</evidence>
<dbReference type="Gene3D" id="2.60.120.380">
    <property type="match status" value="2"/>
</dbReference>
<dbReference type="SUPFAM" id="SSF49758">
    <property type="entry name" value="Calpain large subunit, middle domain (domain III)"/>
    <property type="match status" value="3"/>
</dbReference>
<dbReference type="InterPro" id="IPR036213">
    <property type="entry name" value="Calpain_III_sf"/>
</dbReference>
<dbReference type="Proteomes" id="UP000827549">
    <property type="component" value="Chromosome 2"/>
</dbReference>
<evidence type="ECO:0000256" key="2">
    <source>
        <dbReference type="ARBA" id="ARBA00022670"/>
    </source>
</evidence>
<feature type="domain" description="Calpain catalytic" evidence="6">
    <location>
        <begin position="161"/>
        <end position="437"/>
    </location>
</feature>